<sequence>MSATFTVPAATAQAAAPFLPATAGGSRRVPSTLTSTIPSPASDAAYEAAHETHRRFRHGVYSVQCPTCHVPAGERCSLRRAVHAARREAYWIARPGATLVPLLVAGA</sequence>
<evidence type="ECO:0000259" key="2">
    <source>
        <dbReference type="Pfam" id="PF24623"/>
    </source>
</evidence>
<evidence type="ECO:0000313" key="3">
    <source>
        <dbReference type="EMBL" id="GCD48155.1"/>
    </source>
</evidence>
<dbReference type="Pfam" id="PF24623">
    <property type="entry name" value="Phage_zn_bind_8"/>
    <property type="match status" value="1"/>
</dbReference>
<gene>
    <name evidence="3" type="ORF">GKJPGBOP_07951</name>
</gene>
<reference evidence="3 4" key="1">
    <citation type="submission" date="2018-11" db="EMBL/GenBank/DDBJ databases">
        <title>Whole genome sequence of Streptomyces paromomycinus NBRC 15454(T).</title>
        <authorList>
            <person name="Komaki H."/>
            <person name="Tamura T."/>
        </authorList>
    </citation>
    <scope>NUCLEOTIDE SEQUENCE [LARGE SCALE GENOMIC DNA]</scope>
    <source>
        <strain evidence="3 4">NBRC 15454</strain>
    </source>
</reference>
<organism evidence="3 4">
    <name type="scientific">Streptomyces paromomycinus</name>
    <name type="common">Streptomyces rimosus subsp. paromomycinus</name>
    <dbReference type="NCBI Taxonomy" id="92743"/>
    <lineage>
        <taxon>Bacteria</taxon>
        <taxon>Bacillati</taxon>
        <taxon>Actinomycetota</taxon>
        <taxon>Actinomycetes</taxon>
        <taxon>Kitasatosporales</taxon>
        <taxon>Streptomycetaceae</taxon>
        <taxon>Streptomyces</taxon>
    </lineage>
</organism>
<dbReference type="Proteomes" id="UP000286746">
    <property type="component" value="Unassembled WGS sequence"/>
</dbReference>
<dbReference type="AlphaFoldDB" id="A0A401WFP0"/>
<dbReference type="RefSeq" id="WP_125058122.1">
    <property type="nucleotide sequence ID" value="NZ_BHZD01000001.1"/>
</dbReference>
<evidence type="ECO:0000256" key="1">
    <source>
        <dbReference type="SAM" id="MobiDB-lite"/>
    </source>
</evidence>
<feature type="compositionally biased region" description="Polar residues" evidence="1">
    <location>
        <begin position="29"/>
        <end position="39"/>
    </location>
</feature>
<feature type="domain" description="DNA-binding phage zinc finger" evidence="2">
    <location>
        <begin position="54"/>
        <end position="91"/>
    </location>
</feature>
<comment type="caution">
    <text evidence="3">The sequence shown here is derived from an EMBL/GenBank/DDBJ whole genome shotgun (WGS) entry which is preliminary data.</text>
</comment>
<proteinExistence type="predicted"/>
<evidence type="ECO:0000313" key="4">
    <source>
        <dbReference type="Proteomes" id="UP000286746"/>
    </source>
</evidence>
<protein>
    <recommendedName>
        <fullName evidence="2">DNA-binding phage zinc finger domain-containing protein</fullName>
    </recommendedName>
</protein>
<dbReference type="EMBL" id="BHZD01000001">
    <property type="protein sequence ID" value="GCD48155.1"/>
    <property type="molecule type" value="Genomic_DNA"/>
</dbReference>
<dbReference type="InterPro" id="IPR056911">
    <property type="entry name" value="Phage_Znf_bind_put"/>
</dbReference>
<accession>A0A401WFP0</accession>
<feature type="region of interest" description="Disordered" evidence="1">
    <location>
        <begin position="24"/>
        <end position="45"/>
    </location>
</feature>
<keyword evidence="4" id="KW-1185">Reference proteome</keyword>
<name>A0A401WFP0_STREY</name>